<dbReference type="RefSeq" id="WP_166954271.1">
    <property type="nucleotide sequence ID" value="NZ_JAASQI010000007.1"/>
</dbReference>
<organism evidence="4 5">
    <name type="scientific">Pseudochelatococcus lubricantis</name>
    <dbReference type="NCBI Taxonomy" id="1538102"/>
    <lineage>
        <taxon>Bacteria</taxon>
        <taxon>Pseudomonadati</taxon>
        <taxon>Pseudomonadota</taxon>
        <taxon>Alphaproteobacteria</taxon>
        <taxon>Hyphomicrobiales</taxon>
        <taxon>Chelatococcaceae</taxon>
        <taxon>Pseudochelatococcus</taxon>
    </lineage>
</organism>
<keyword evidence="5" id="KW-1185">Reference proteome</keyword>
<feature type="signal peptide" evidence="2">
    <location>
        <begin position="1"/>
        <end position="20"/>
    </location>
</feature>
<evidence type="ECO:0000256" key="2">
    <source>
        <dbReference type="SAM" id="SignalP"/>
    </source>
</evidence>
<evidence type="ECO:0000259" key="3">
    <source>
        <dbReference type="SMART" id="SM00062"/>
    </source>
</evidence>
<comment type="similarity">
    <text evidence="1">Belongs to the bacterial solute-binding protein SsuA/TauA family.</text>
</comment>
<comment type="caution">
    <text evidence="4">The sequence shown here is derived from an EMBL/GenBank/DDBJ whole genome shotgun (WGS) entry which is preliminary data.</text>
</comment>
<dbReference type="SMART" id="SM00062">
    <property type="entry name" value="PBPb"/>
    <property type="match status" value="1"/>
</dbReference>
<reference evidence="4 5" key="1">
    <citation type="submission" date="2020-03" db="EMBL/GenBank/DDBJ databases">
        <title>Genomic Encyclopedia of Type Strains, Phase IV (KMG-IV): sequencing the most valuable type-strain genomes for metagenomic binning, comparative biology and taxonomic classification.</title>
        <authorList>
            <person name="Goeker M."/>
        </authorList>
    </citation>
    <scope>NUCLEOTIDE SEQUENCE [LARGE SCALE GENOMIC DNA]</scope>
    <source>
        <strain evidence="4 5">DSM 103870</strain>
    </source>
</reference>
<evidence type="ECO:0000313" key="5">
    <source>
        <dbReference type="Proteomes" id="UP001429580"/>
    </source>
</evidence>
<dbReference type="Pfam" id="PF09084">
    <property type="entry name" value="NMT1"/>
    <property type="match status" value="1"/>
</dbReference>
<feature type="chain" id="PRO_5045460825" evidence="2">
    <location>
        <begin position="21"/>
        <end position="354"/>
    </location>
</feature>
<dbReference type="PANTHER" id="PTHR30024:SF21">
    <property type="entry name" value="ABC TRANSPORTER SUBSTRATE-BINDING PROTEIN"/>
    <property type="match status" value="1"/>
</dbReference>
<gene>
    <name evidence="4" type="ORF">FHS82_003016</name>
</gene>
<proteinExistence type="inferred from homology"/>
<keyword evidence="2" id="KW-0732">Signal</keyword>
<dbReference type="InterPro" id="IPR001638">
    <property type="entry name" value="Solute-binding_3/MltF_N"/>
</dbReference>
<sequence length="354" mass="38065">MRKLLKAALAALFLTAAVQAATPLQAAGNPDVIRLGDVGFGFGTPFGVGVLAIADAKGFIAEEFKGSDVKLEWTYFTGTGPAINEALSNRQLDFASYGAVPNIIGKANGLPTILLASYGGTTIFGAARPDLDIKSIADLKGRKIAIQKATIIHWGVIDALKRAGLSERDVTIVDLKNADQLAALAAKSVDAAFGADFLLPLADKGLATIFYRSSTAGKTGDGFGAFLVTESFRDKYPEATEKVVRGLVRAAAWLGDEANREEAFTIWNRAGTPVETIRKSNDGGSLKDKYNLLLDDFFRSRYESAIAFNKEQKLTRRDVDLSAWIDPTVLDKALKSAGLETFWRKRDAQGNDLP</sequence>
<dbReference type="InterPro" id="IPR015168">
    <property type="entry name" value="SsuA/THI5"/>
</dbReference>
<feature type="domain" description="Solute-binding protein family 3/N-terminal" evidence="3">
    <location>
        <begin position="45"/>
        <end position="257"/>
    </location>
</feature>
<dbReference type="EMBL" id="JAASQI010000007">
    <property type="protein sequence ID" value="NIJ59161.1"/>
    <property type="molecule type" value="Genomic_DNA"/>
</dbReference>
<evidence type="ECO:0000256" key="1">
    <source>
        <dbReference type="ARBA" id="ARBA00010742"/>
    </source>
</evidence>
<protein>
    <submittedName>
        <fullName evidence="4">Sulfonate transport system substrate-binding protein</fullName>
    </submittedName>
</protein>
<dbReference type="PANTHER" id="PTHR30024">
    <property type="entry name" value="ALIPHATIC SULFONATES-BINDING PROTEIN-RELATED"/>
    <property type="match status" value="1"/>
</dbReference>
<evidence type="ECO:0000313" key="4">
    <source>
        <dbReference type="EMBL" id="NIJ59161.1"/>
    </source>
</evidence>
<accession>A0ABX0V1Y6</accession>
<dbReference type="SUPFAM" id="SSF53850">
    <property type="entry name" value="Periplasmic binding protein-like II"/>
    <property type="match status" value="1"/>
</dbReference>
<dbReference type="Proteomes" id="UP001429580">
    <property type="component" value="Unassembled WGS sequence"/>
</dbReference>
<name>A0ABX0V1Y6_9HYPH</name>
<dbReference type="Gene3D" id="3.40.190.10">
    <property type="entry name" value="Periplasmic binding protein-like II"/>
    <property type="match status" value="2"/>
</dbReference>